<evidence type="ECO:0000256" key="1">
    <source>
        <dbReference type="PROSITE-ProRule" id="PRU00047"/>
    </source>
</evidence>
<sequence length="308" mass="34930">MAHPPPQAQGRSLFDKFNTLRPPRYAGVIDPKIMIDWINSMEKLFVVHQVPNDLMAPCSWEEFKDRLNNRFYPNELRLQKTREFLDLKQGGMSLQAYTDKFVALVPHARTIVPTELDQVRYYERRFVKELRMCVTAQPTTTFDAAYDRALRVWAYLSTEPAGGSQPPRPFKRPFVSSSSSSSQGFSKKPTYGFRRGFSPPVSRPPMIKSQKCFQCGKDLHPGKNCDGSPKVCNNCKQPGHYNHDCPYVASKKAPRVGVAYVLTRAQAEANPEVITGMFSVCDVPALVLLDTECDNCRTFGNYTRTQQS</sequence>
<evidence type="ECO:0000256" key="2">
    <source>
        <dbReference type="SAM" id="MobiDB-lite"/>
    </source>
</evidence>
<dbReference type="Gene3D" id="4.10.60.10">
    <property type="entry name" value="Zinc finger, CCHC-type"/>
    <property type="match status" value="1"/>
</dbReference>
<comment type="caution">
    <text evidence="4">The sequence shown here is derived from an EMBL/GenBank/DDBJ whole genome shotgun (WGS) entry which is preliminary data.</text>
</comment>
<evidence type="ECO:0000313" key="4">
    <source>
        <dbReference type="EMBL" id="KAK9750075.1"/>
    </source>
</evidence>
<accession>A0AAW1MU14</accession>
<evidence type="ECO:0000259" key="3">
    <source>
        <dbReference type="PROSITE" id="PS50158"/>
    </source>
</evidence>
<gene>
    <name evidence="4" type="ORF">RND81_02G171600</name>
</gene>
<dbReference type="InterPro" id="IPR036875">
    <property type="entry name" value="Znf_CCHC_sf"/>
</dbReference>
<keyword evidence="1" id="KW-0479">Metal-binding</keyword>
<dbReference type="GO" id="GO:0008270">
    <property type="term" value="F:zinc ion binding"/>
    <property type="evidence" value="ECO:0007669"/>
    <property type="project" value="UniProtKB-KW"/>
</dbReference>
<dbReference type="Proteomes" id="UP001443914">
    <property type="component" value="Unassembled WGS sequence"/>
</dbReference>
<dbReference type="InterPro" id="IPR032567">
    <property type="entry name" value="RTL1-rel"/>
</dbReference>
<keyword evidence="1" id="KW-0862">Zinc</keyword>
<organism evidence="4 5">
    <name type="scientific">Saponaria officinalis</name>
    <name type="common">Common soapwort</name>
    <name type="synonym">Lychnis saponaria</name>
    <dbReference type="NCBI Taxonomy" id="3572"/>
    <lineage>
        <taxon>Eukaryota</taxon>
        <taxon>Viridiplantae</taxon>
        <taxon>Streptophyta</taxon>
        <taxon>Embryophyta</taxon>
        <taxon>Tracheophyta</taxon>
        <taxon>Spermatophyta</taxon>
        <taxon>Magnoliopsida</taxon>
        <taxon>eudicotyledons</taxon>
        <taxon>Gunneridae</taxon>
        <taxon>Pentapetalae</taxon>
        <taxon>Caryophyllales</taxon>
        <taxon>Caryophyllaceae</taxon>
        <taxon>Caryophylleae</taxon>
        <taxon>Saponaria</taxon>
    </lineage>
</organism>
<evidence type="ECO:0000313" key="5">
    <source>
        <dbReference type="Proteomes" id="UP001443914"/>
    </source>
</evidence>
<keyword evidence="5" id="KW-1185">Reference proteome</keyword>
<feature type="domain" description="CCHC-type" evidence="3">
    <location>
        <begin position="232"/>
        <end position="246"/>
    </location>
</feature>
<dbReference type="InterPro" id="IPR005162">
    <property type="entry name" value="Retrotrans_gag_dom"/>
</dbReference>
<dbReference type="GO" id="GO:0003676">
    <property type="term" value="F:nucleic acid binding"/>
    <property type="evidence" value="ECO:0007669"/>
    <property type="project" value="InterPro"/>
</dbReference>
<dbReference type="Pfam" id="PF03732">
    <property type="entry name" value="Retrotrans_gag"/>
    <property type="match status" value="1"/>
</dbReference>
<protein>
    <recommendedName>
        <fullName evidence="3">CCHC-type domain-containing protein</fullName>
    </recommendedName>
</protein>
<dbReference type="EMBL" id="JBDFQZ010000002">
    <property type="protein sequence ID" value="KAK9750075.1"/>
    <property type="molecule type" value="Genomic_DNA"/>
</dbReference>
<dbReference type="PANTHER" id="PTHR15503:SF42">
    <property type="entry name" value="ZINC FINGER, CCHC-TYPE, RETROTRANSPOSON GAG DOMAIN, ASPARTIC PEPTIDASE DOMAIN PROTEIN-RELATED"/>
    <property type="match status" value="1"/>
</dbReference>
<name>A0AAW1MU14_SAPOF</name>
<keyword evidence="1" id="KW-0863">Zinc-finger</keyword>
<dbReference type="PANTHER" id="PTHR15503">
    <property type="entry name" value="LDOC1 RELATED"/>
    <property type="match status" value="1"/>
</dbReference>
<dbReference type="InterPro" id="IPR001878">
    <property type="entry name" value="Znf_CCHC"/>
</dbReference>
<reference evidence="4" key="1">
    <citation type="submission" date="2024-03" db="EMBL/GenBank/DDBJ databases">
        <title>WGS assembly of Saponaria officinalis var. Norfolk2.</title>
        <authorList>
            <person name="Jenkins J."/>
            <person name="Shu S."/>
            <person name="Grimwood J."/>
            <person name="Barry K."/>
            <person name="Goodstein D."/>
            <person name="Schmutz J."/>
            <person name="Leebens-Mack J."/>
            <person name="Osbourn A."/>
        </authorList>
    </citation>
    <scope>NUCLEOTIDE SEQUENCE [LARGE SCALE GENOMIC DNA]</scope>
    <source>
        <strain evidence="4">JIC</strain>
    </source>
</reference>
<proteinExistence type="predicted"/>
<dbReference type="PROSITE" id="PS50158">
    <property type="entry name" value="ZF_CCHC"/>
    <property type="match status" value="1"/>
</dbReference>
<dbReference type="AlphaFoldDB" id="A0AAW1MU14"/>
<dbReference type="SUPFAM" id="SSF57756">
    <property type="entry name" value="Retrovirus zinc finger-like domains"/>
    <property type="match status" value="1"/>
</dbReference>
<dbReference type="SMART" id="SM00343">
    <property type="entry name" value="ZnF_C2HC"/>
    <property type="match status" value="2"/>
</dbReference>
<feature type="region of interest" description="Disordered" evidence="2">
    <location>
        <begin position="160"/>
        <end position="191"/>
    </location>
</feature>